<keyword evidence="7" id="KW-0482">Metalloprotease</keyword>
<dbReference type="GO" id="GO:0004222">
    <property type="term" value="F:metalloendopeptidase activity"/>
    <property type="evidence" value="ECO:0007669"/>
    <property type="project" value="InterPro"/>
</dbReference>
<dbReference type="Gene3D" id="3.40.390.10">
    <property type="entry name" value="Collagenase (Catalytic Domain)"/>
    <property type="match status" value="1"/>
</dbReference>
<keyword evidence="12" id="KW-1185">Reference proteome</keyword>
<dbReference type="AlphaFoldDB" id="A0A2H3E950"/>
<dbReference type="OMA" id="RINCSCE"/>
<dbReference type="CDD" id="cd11306">
    <property type="entry name" value="M35_peptidyl-Lys"/>
    <property type="match status" value="1"/>
</dbReference>
<evidence type="ECO:0000256" key="8">
    <source>
        <dbReference type="SAM" id="MobiDB-lite"/>
    </source>
</evidence>
<evidence type="ECO:0000256" key="2">
    <source>
        <dbReference type="ARBA" id="ARBA00010279"/>
    </source>
</evidence>
<keyword evidence="9" id="KW-0732">Signal</keyword>
<protein>
    <submittedName>
        <fullName evidence="11">Peptidyl-Lys metalloendopeptidase</fullName>
    </submittedName>
</protein>
<dbReference type="Proteomes" id="UP000217790">
    <property type="component" value="Unassembled WGS sequence"/>
</dbReference>
<name>A0A2H3E950_ARMGA</name>
<dbReference type="OrthoDB" id="412874at2759"/>
<evidence type="ECO:0000256" key="4">
    <source>
        <dbReference type="ARBA" id="ARBA00022723"/>
    </source>
</evidence>
<feature type="region of interest" description="Disordered" evidence="8">
    <location>
        <begin position="328"/>
        <end position="351"/>
    </location>
</feature>
<dbReference type="Pfam" id="PF14521">
    <property type="entry name" value="Aspzincin_M35"/>
    <property type="match status" value="1"/>
</dbReference>
<gene>
    <name evidence="11" type="ORF">ARMGADRAFT_963290</name>
</gene>
<feature type="signal peptide" evidence="9">
    <location>
        <begin position="1"/>
        <end position="22"/>
    </location>
</feature>
<comment type="similarity">
    <text evidence="2">Belongs to the peptidase M35 family.</text>
</comment>
<sequence length="351" mass="37601">MFPLSVRSFLYSLCLSAVAVSAAPGLSLSLSGADSVVDVENLNVAATLTNTGDTTLKILNDPSSILSSKFATHTFDISSDNGSPAFTGVKVKYDPNYVVKKNADSSFTVLAPGESVTVNHALGAAYNFTGSGEASYSIEPSSLFYYVDPDTNELASINADTQQHTAKISGTLAIARRSDLGKRISYNGCTSSRQTTLVSAAAAAQTYAQSSYDYLSSHTASTTRYVTWFGTYTSARHSTVLSHYSNMLAHPYANYEYDCTCTESDVYAYVYPSEFGTIYLCGVFWQTTTTGTDSRGGTLIHESSHFTIIGSTQDYVYGQSAAKSLASSNPSEAIENADNHEYFAENNPAQS</sequence>
<dbReference type="InterPro" id="IPR050414">
    <property type="entry name" value="Fungal_M35_metalloproteases"/>
</dbReference>
<keyword evidence="5" id="KW-0378">Hydrolase</keyword>
<dbReference type="EMBL" id="KZ293650">
    <property type="protein sequence ID" value="PBK97103.1"/>
    <property type="molecule type" value="Genomic_DNA"/>
</dbReference>
<organism evidence="11 12">
    <name type="scientific">Armillaria gallica</name>
    <name type="common">Bulbous honey fungus</name>
    <name type="synonym">Armillaria bulbosa</name>
    <dbReference type="NCBI Taxonomy" id="47427"/>
    <lineage>
        <taxon>Eukaryota</taxon>
        <taxon>Fungi</taxon>
        <taxon>Dikarya</taxon>
        <taxon>Basidiomycota</taxon>
        <taxon>Agaricomycotina</taxon>
        <taxon>Agaricomycetes</taxon>
        <taxon>Agaricomycetidae</taxon>
        <taxon>Agaricales</taxon>
        <taxon>Marasmiineae</taxon>
        <taxon>Physalacriaceae</taxon>
        <taxon>Armillaria</taxon>
    </lineage>
</organism>
<keyword evidence="6" id="KW-0862">Zinc</keyword>
<dbReference type="PANTHER" id="PTHR37016:SF3">
    <property type="entry name" value="NEUTRAL PROTEASE 2-RELATED"/>
    <property type="match status" value="1"/>
</dbReference>
<dbReference type="InParanoid" id="A0A2H3E950"/>
<comment type="cofactor">
    <cofactor evidence="1">
        <name>Zn(2+)</name>
        <dbReference type="ChEBI" id="CHEBI:29105"/>
    </cofactor>
</comment>
<evidence type="ECO:0000256" key="7">
    <source>
        <dbReference type="ARBA" id="ARBA00023049"/>
    </source>
</evidence>
<keyword evidence="4" id="KW-0479">Metal-binding</keyword>
<accession>A0A2H3E950</accession>
<dbReference type="Gene3D" id="2.60.40.2970">
    <property type="match status" value="1"/>
</dbReference>
<evidence type="ECO:0000256" key="1">
    <source>
        <dbReference type="ARBA" id="ARBA00001947"/>
    </source>
</evidence>
<feature type="domain" description="Lysine-specific metallo-endopeptidase" evidence="10">
    <location>
        <begin position="213"/>
        <end position="345"/>
    </location>
</feature>
<dbReference type="SMART" id="SM01351">
    <property type="entry name" value="Aspzincin_M35"/>
    <property type="match status" value="1"/>
</dbReference>
<evidence type="ECO:0000313" key="11">
    <source>
        <dbReference type="EMBL" id="PBK97103.1"/>
    </source>
</evidence>
<feature type="chain" id="PRO_5013930942" evidence="9">
    <location>
        <begin position="23"/>
        <end position="351"/>
    </location>
</feature>
<evidence type="ECO:0000256" key="3">
    <source>
        <dbReference type="ARBA" id="ARBA00022670"/>
    </source>
</evidence>
<dbReference type="GO" id="GO:0006508">
    <property type="term" value="P:proteolysis"/>
    <property type="evidence" value="ECO:0007669"/>
    <property type="project" value="UniProtKB-KW"/>
</dbReference>
<dbReference type="InterPro" id="IPR024079">
    <property type="entry name" value="MetalloPept_cat_dom_sf"/>
</dbReference>
<evidence type="ECO:0000313" key="12">
    <source>
        <dbReference type="Proteomes" id="UP000217790"/>
    </source>
</evidence>
<dbReference type="InterPro" id="IPR029463">
    <property type="entry name" value="Lys_MEP"/>
</dbReference>
<keyword evidence="3" id="KW-0645">Protease</keyword>
<reference evidence="12" key="1">
    <citation type="journal article" date="2017" name="Nat. Ecol. Evol.">
        <title>Genome expansion and lineage-specific genetic innovations in the forest pathogenic fungi Armillaria.</title>
        <authorList>
            <person name="Sipos G."/>
            <person name="Prasanna A.N."/>
            <person name="Walter M.C."/>
            <person name="O'Connor E."/>
            <person name="Balint B."/>
            <person name="Krizsan K."/>
            <person name="Kiss B."/>
            <person name="Hess J."/>
            <person name="Varga T."/>
            <person name="Slot J."/>
            <person name="Riley R."/>
            <person name="Boka B."/>
            <person name="Rigling D."/>
            <person name="Barry K."/>
            <person name="Lee J."/>
            <person name="Mihaltcheva S."/>
            <person name="LaButti K."/>
            <person name="Lipzen A."/>
            <person name="Waldron R."/>
            <person name="Moloney N.M."/>
            <person name="Sperisen C."/>
            <person name="Kredics L."/>
            <person name="Vagvoelgyi C."/>
            <person name="Patrignani A."/>
            <person name="Fitzpatrick D."/>
            <person name="Nagy I."/>
            <person name="Doyle S."/>
            <person name="Anderson J.B."/>
            <person name="Grigoriev I.V."/>
            <person name="Gueldener U."/>
            <person name="Muensterkoetter M."/>
            <person name="Nagy L.G."/>
        </authorList>
    </citation>
    <scope>NUCLEOTIDE SEQUENCE [LARGE SCALE GENOMIC DNA]</scope>
    <source>
        <strain evidence="12">Ar21-2</strain>
    </source>
</reference>
<evidence type="ECO:0000259" key="10">
    <source>
        <dbReference type="SMART" id="SM01351"/>
    </source>
</evidence>
<dbReference type="SUPFAM" id="SSF55486">
    <property type="entry name" value="Metalloproteases ('zincins'), catalytic domain"/>
    <property type="match status" value="1"/>
</dbReference>
<evidence type="ECO:0000256" key="6">
    <source>
        <dbReference type="ARBA" id="ARBA00022833"/>
    </source>
</evidence>
<evidence type="ECO:0000256" key="5">
    <source>
        <dbReference type="ARBA" id="ARBA00022801"/>
    </source>
</evidence>
<dbReference type="PANTHER" id="PTHR37016">
    <property type="match status" value="1"/>
</dbReference>
<dbReference type="InterPro" id="IPR034115">
    <property type="entry name" value="M35_peptidyl-Lys"/>
</dbReference>
<dbReference type="GO" id="GO:0046872">
    <property type="term" value="F:metal ion binding"/>
    <property type="evidence" value="ECO:0007669"/>
    <property type="project" value="UniProtKB-KW"/>
</dbReference>
<proteinExistence type="inferred from homology"/>
<dbReference type="STRING" id="47427.A0A2H3E950"/>
<evidence type="ECO:0000256" key="9">
    <source>
        <dbReference type="SAM" id="SignalP"/>
    </source>
</evidence>